<sequence>MIIRKYTDSDNLQWVRCRVLSLLDTAYFDNVLREKEHYQNPSIELVAEVDGKIIGLIDVEYEIERGTVCYYNKQLGGVIRNLAVLPEYRKLGIATVLLNEAIRSLKVNEIERVEVWTRDDKWVNDWYKNRGFSFKKFYLHVYTESDECDEIVKVKVEKLHVCNCFAHYVGENTEEIKSKFKRIHKCNLYELYL</sequence>
<keyword evidence="1" id="KW-0808">Transferase</keyword>
<reference evidence="4 5" key="1">
    <citation type="submission" date="2016-11" db="EMBL/GenBank/DDBJ databases">
        <authorList>
            <person name="Jaros S."/>
            <person name="Januszkiewicz K."/>
            <person name="Wedrychowicz H."/>
        </authorList>
    </citation>
    <scope>NUCLEOTIDE SEQUENCE [LARGE SCALE GENOMIC DNA]</scope>
    <source>
        <strain evidence="4 5">DSM 21758</strain>
    </source>
</reference>
<dbReference type="CDD" id="cd04301">
    <property type="entry name" value="NAT_SF"/>
    <property type="match status" value="1"/>
</dbReference>
<proteinExistence type="predicted"/>
<evidence type="ECO:0000256" key="2">
    <source>
        <dbReference type="ARBA" id="ARBA00023315"/>
    </source>
</evidence>
<dbReference type="InterPro" id="IPR016181">
    <property type="entry name" value="Acyl_CoA_acyltransferase"/>
</dbReference>
<dbReference type="SUPFAM" id="SSF55729">
    <property type="entry name" value="Acyl-CoA N-acyltransferases (Nat)"/>
    <property type="match status" value="1"/>
</dbReference>
<dbReference type="InterPro" id="IPR051556">
    <property type="entry name" value="N-term/lysine_N-AcTrnsfr"/>
</dbReference>
<dbReference type="InterPro" id="IPR000182">
    <property type="entry name" value="GNAT_dom"/>
</dbReference>
<dbReference type="RefSeq" id="WP_072986545.1">
    <property type="nucleotide sequence ID" value="NZ_FQZB01000008.1"/>
</dbReference>
<dbReference type="AlphaFoldDB" id="A0A1M6JBS4"/>
<dbReference type="PANTHER" id="PTHR42919:SF8">
    <property type="entry name" value="N-ALPHA-ACETYLTRANSFERASE 50"/>
    <property type="match status" value="1"/>
</dbReference>
<evidence type="ECO:0000313" key="5">
    <source>
        <dbReference type="Proteomes" id="UP000184310"/>
    </source>
</evidence>
<accession>A0A1M6JBS4</accession>
<protein>
    <submittedName>
        <fullName evidence="4">N-acetylglutamate synthase, GNAT family</fullName>
    </submittedName>
</protein>
<feature type="domain" description="N-acetyltransferase" evidence="3">
    <location>
        <begin position="1"/>
        <end position="155"/>
    </location>
</feature>
<name>A0A1M6JBS4_9CLOT</name>
<dbReference type="Proteomes" id="UP000184310">
    <property type="component" value="Unassembled WGS sequence"/>
</dbReference>
<organism evidence="4 5">
    <name type="scientific">Clostridium cavendishii DSM 21758</name>
    <dbReference type="NCBI Taxonomy" id="1121302"/>
    <lineage>
        <taxon>Bacteria</taxon>
        <taxon>Bacillati</taxon>
        <taxon>Bacillota</taxon>
        <taxon>Clostridia</taxon>
        <taxon>Eubacteriales</taxon>
        <taxon>Clostridiaceae</taxon>
        <taxon>Clostridium</taxon>
    </lineage>
</organism>
<evidence type="ECO:0000313" key="4">
    <source>
        <dbReference type="EMBL" id="SHJ44145.1"/>
    </source>
</evidence>
<dbReference type="OrthoDB" id="9813917at2"/>
<gene>
    <name evidence="4" type="ORF">SAMN02745163_01979</name>
</gene>
<evidence type="ECO:0000259" key="3">
    <source>
        <dbReference type="PROSITE" id="PS51186"/>
    </source>
</evidence>
<dbReference type="PROSITE" id="PS51186">
    <property type="entry name" value="GNAT"/>
    <property type="match status" value="1"/>
</dbReference>
<dbReference type="GO" id="GO:0016747">
    <property type="term" value="F:acyltransferase activity, transferring groups other than amino-acyl groups"/>
    <property type="evidence" value="ECO:0007669"/>
    <property type="project" value="InterPro"/>
</dbReference>
<dbReference type="STRING" id="1121302.SAMN02745163_01979"/>
<dbReference type="EMBL" id="FQZB01000008">
    <property type="protein sequence ID" value="SHJ44145.1"/>
    <property type="molecule type" value="Genomic_DNA"/>
</dbReference>
<evidence type="ECO:0000256" key="1">
    <source>
        <dbReference type="ARBA" id="ARBA00022679"/>
    </source>
</evidence>
<dbReference type="Gene3D" id="3.40.630.30">
    <property type="match status" value="1"/>
</dbReference>
<dbReference type="Pfam" id="PF00583">
    <property type="entry name" value="Acetyltransf_1"/>
    <property type="match status" value="1"/>
</dbReference>
<dbReference type="PANTHER" id="PTHR42919">
    <property type="entry name" value="N-ALPHA-ACETYLTRANSFERASE"/>
    <property type="match status" value="1"/>
</dbReference>
<keyword evidence="5" id="KW-1185">Reference proteome</keyword>
<keyword evidence="2" id="KW-0012">Acyltransferase</keyword>